<dbReference type="AlphaFoldDB" id="A0A2G8LPD1"/>
<feature type="region of interest" description="Disordered" evidence="1">
    <location>
        <begin position="53"/>
        <end position="90"/>
    </location>
</feature>
<evidence type="ECO:0000313" key="2">
    <source>
        <dbReference type="EMBL" id="PIK62113.1"/>
    </source>
</evidence>
<comment type="caution">
    <text evidence="2">The sequence shown here is derived from an EMBL/GenBank/DDBJ whole genome shotgun (WGS) entry which is preliminary data.</text>
</comment>
<dbReference type="EMBL" id="MRZV01000018">
    <property type="protein sequence ID" value="PIK62113.1"/>
    <property type="molecule type" value="Genomic_DNA"/>
</dbReference>
<feature type="region of interest" description="Disordered" evidence="1">
    <location>
        <begin position="1"/>
        <end position="36"/>
    </location>
</feature>
<accession>A0A2G8LPD1</accession>
<reference evidence="2 3" key="1">
    <citation type="journal article" date="2017" name="PLoS Biol.">
        <title>The sea cucumber genome provides insights into morphological evolution and visceral regeneration.</title>
        <authorList>
            <person name="Zhang X."/>
            <person name="Sun L."/>
            <person name="Yuan J."/>
            <person name="Sun Y."/>
            <person name="Gao Y."/>
            <person name="Zhang L."/>
            <person name="Li S."/>
            <person name="Dai H."/>
            <person name="Hamel J.F."/>
            <person name="Liu C."/>
            <person name="Yu Y."/>
            <person name="Liu S."/>
            <person name="Lin W."/>
            <person name="Guo K."/>
            <person name="Jin S."/>
            <person name="Xu P."/>
            <person name="Storey K.B."/>
            <person name="Huan P."/>
            <person name="Zhang T."/>
            <person name="Zhou Y."/>
            <person name="Zhang J."/>
            <person name="Lin C."/>
            <person name="Li X."/>
            <person name="Xing L."/>
            <person name="Huo D."/>
            <person name="Sun M."/>
            <person name="Wang L."/>
            <person name="Mercier A."/>
            <person name="Li F."/>
            <person name="Yang H."/>
            <person name="Xiang J."/>
        </authorList>
    </citation>
    <scope>NUCLEOTIDE SEQUENCE [LARGE SCALE GENOMIC DNA]</scope>
    <source>
        <strain evidence="2">Shaxun</strain>
        <tissue evidence="2">Muscle</tissue>
    </source>
</reference>
<name>A0A2G8LPD1_STIJA</name>
<evidence type="ECO:0000313" key="3">
    <source>
        <dbReference type="Proteomes" id="UP000230750"/>
    </source>
</evidence>
<protein>
    <submittedName>
        <fullName evidence="2">Putative zinc finger MIZ domain-containing protein 1</fullName>
    </submittedName>
</protein>
<dbReference type="Proteomes" id="UP000230750">
    <property type="component" value="Unassembled WGS sequence"/>
</dbReference>
<feature type="compositionally biased region" description="Polar residues" evidence="1">
    <location>
        <begin position="53"/>
        <end position="81"/>
    </location>
</feature>
<evidence type="ECO:0000256" key="1">
    <source>
        <dbReference type="SAM" id="MobiDB-lite"/>
    </source>
</evidence>
<feature type="compositionally biased region" description="Low complexity" evidence="1">
    <location>
        <begin position="22"/>
        <end position="36"/>
    </location>
</feature>
<organism evidence="2 3">
    <name type="scientific">Stichopus japonicus</name>
    <name type="common">Sea cucumber</name>
    <dbReference type="NCBI Taxonomy" id="307972"/>
    <lineage>
        <taxon>Eukaryota</taxon>
        <taxon>Metazoa</taxon>
        <taxon>Echinodermata</taxon>
        <taxon>Eleutherozoa</taxon>
        <taxon>Echinozoa</taxon>
        <taxon>Holothuroidea</taxon>
        <taxon>Aspidochirotacea</taxon>
        <taxon>Aspidochirotida</taxon>
        <taxon>Stichopodidae</taxon>
        <taxon>Apostichopus</taxon>
    </lineage>
</organism>
<keyword evidence="3" id="KW-1185">Reference proteome</keyword>
<feature type="compositionally biased region" description="Polar residues" evidence="1">
    <location>
        <begin position="11"/>
        <end position="21"/>
    </location>
</feature>
<proteinExistence type="predicted"/>
<gene>
    <name evidence="2" type="ORF">BSL78_00932</name>
</gene>
<sequence length="142" mass="15707">MHHSMPKAFSQVPQSDGTVSWQQGGTQQQQQQQSQQQSLSVVATVWGVTQTTNSPQLQSNSFGQGPMTNMNPQFQGQQHPFASQGKAGYNMPAMQGMGHYSRERVMPPYRTSNVLSIVPERTKVIRKHFLMTVDGIVACNNG</sequence>